<proteinExistence type="predicted"/>
<gene>
    <name evidence="1" type="ORF">Z518_04247</name>
</gene>
<protein>
    <submittedName>
        <fullName evidence="1">Uncharacterized protein</fullName>
    </submittedName>
</protein>
<name>A0A0D2FVT3_9EURO</name>
<dbReference type="GeneID" id="25292318"/>
<evidence type="ECO:0000313" key="2">
    <source>
        <dbReference type="Proteomes" id="UP000053617"/>
    </source>
</evidence>
<sequence length="206" mass="21920">MGHDAGNYGNYGSYGNSNQAGFAAFSLSSPLFPMTLTFQPSQFDPNTMIVQRMVNGATIPSYSITKSKNTLTFSRIDAGNTMIQPPSIGSATIHSLSSNVDISLFGHHISMKCSQLSGNYTLTCPPMRKLKWENSMSGSTLKLIDTSSGSQLVKLKKDTLQVFVPCDDFLLDLIVISGTVAGQEQKKINNAAANAAGDVISAVVGV</sequence>
<dbReference type="RefSeq" id="XP_013273408.1">
    <property type="nucleotide sequence ID" value="XM_013417954.1"/>
</dbReference>
<dbReference type="VEuPathDB" id="FungiDB:Z518_04247"/>
<keyword evidence="2" id="KW-1185">Reference proteome</keyword>
<dbReference type="OrthoDB" id="4725912at2759"/>
<dbReference type="AlphaFoldDB" id="A0A0D2FVT3"/>
<dbReference type="Proteomes" id="UP000053617">
    <property type="component" value="Unassembled WGS sequence"/>
</dbReference>
<dbReference type="HOGENOM" id="CLU_088300_1_0_1"/>
<accession>A0A0D2FVT3</accession>
<reference evidence="1 2" key="1">
    <citation type="submission" date="2015-01" db="EMBL/GenBank/DDBJ databases">
        <title>The Genome Sequence of Rhinocladiella mackenzie CBS 650.93.</title>
        <authorList>
            <consortium name="The Broad Institute Genomics Platform"/>
            <person name="Cuomo C."/>
            <person name="de Hoog S."/>
            <person name="Gorbushina A."/>
            <person name="Stielow B."/>
            <person name="Teixiera M."/>
            <person name="Abouelleil A."/>
            <person name="Chapman S.B."/>
            <person name="Priest M."/>
            <person name="Young S.K."/>
            <person name="Wortman J."/>
            <person name="Nusbaum C."/>
            <person name="Birren B."/>
        </authorList>
    </citation>
    <scope>NUCLEOTIDE SEQUENCE [LARGE SCALE GENOMIC DNA]</scope>
    <source>
        <strain evidence="1 2">CBS 650.93</strain>
    </source>
</reference>
<organism evidence="1 2">
    <name type="scientific">Rhinocladiella mackenziei CBS 650.93</name>
    <dbReference type="NCBI Taxonomy" id="1442369"/>
    <lineage>
        <taxon>Eukaryota</taxon>
        <taxon>Fungi</taxon>
        <taxon>Dikarya</taxon>
        <taxon>Ascomycota</taxon>
        <taxon>Pezizomycotina</taxon>
        <taxon>Eurotiomycetes</taxon>
        <taxon>Chaetothyriomycetidae</taxon>
        <taxon>Chaetothyriales</taxon>
        <taxon>Herpotrichiellaceae</taxon>
        <taxon>Rhinocladiella</taxon>
    </lineage>
</organism>
<dbReference type="EMBL" id="KN847477">
    <property type="protein sequence ID" value="KIX06272.1"/>
    <property type="molecule type" value="Genomic_DNA"/>
</dbReference>
<evidence type="ECO:0000313" key="1">
    <source>
        <dbReference type="EMBL" id="KIX06272.1"/>
    </source>
</evidence>